<evidence type="ECO:0000313" key="1">
    <source>
        <dbReference type="EMBL" id="OLV18488.1"/>
    </source>
</evidence>
<dbReference type="AlphaFoldDB" id="A0A1U7P008"/>
<gene>
    <name evidence="1" type="ORF">BOO71_0005605</name>
</gene>
<dbReference type="Proteomes" id="UP000186607">
    <property type="component" value="Unassembled WGS sequence"/>
</dbReference>
<dbReference type="eggNOG" id="COG1940">
    <property type="taxonomic scope" value="Bacteria"/>
</dbReference>
<dbReference type="Gene3D" id="3.30.420.40">
    <property type="match status" value="2"/>
</dbReference>
<dbReference type="InterPro" id="IPR000600">
    <property type="entry name" value="ROK"/>
</dbReference>
<dbReference type="InterPro" id="IPR043129">
    <property type="entry name" value="ATPase_NBD"/>
</dbReference>
<keyword evidence="1" id="KW-0418">Kinase</keyword>
<sequence>MDIGGGHVTAARVDLNTRAVLPGEVHHVVDPNASADALLNAWAAAALEALAGNGPPARIGIAVPSPFDHAAGVSQMTHKFAALHGVNVRDGLQDCWAGTVLDGVPVAFGNDADLFTLGEWWGGAARGTGRVIGVTLGTGLGSGFVAGGQVVTAGPDVPPDGELWNVPYHGGIAEDFASGQAVRRAYQSSGQEDYSASAAGIAALADAGDARARAAYAELGTHLGGILAPWVSRFRPDAVVFGGNVARAWKHFQPTLEAALPGVSCQLTTHFEASALLGAAALGGEELI</sequence>
<name>A0A1U7P008_9DEIO</name>
<dbReference type="Pfam" id="PF00480">
    <property type="entry name" value="ROK"/>
    <property type="match status" value="1"/>
</dbReference>
<dbReference type="OrthoDB" id="49666at2"/>
<organism evidence="1 2">
    <name type="scientific">Deinococcus marmoris</name>
    <dbReference type="NCBI Taxonomy" id="249408"/>
    <lineage>
        <taxon>Bacteria</taxon>
        <taxon>Thermotogati</taxon>
        <taxon>Deinococcota</taxon>
        <taxon>Deinococci</taxon>
        <taxon>Deinococcales</taxon>
        <taxon>Deinococcaceae</taxon>
        <taxon>Deinococcus</taxon>
    </lineage>
</organism>
<accession>A0A1U7P008</accession>
<comment type="caution">
    <text evidence="1">The sequence shown here is derived from an EMBL/GenBank/DDBJ whole genome shotgun (WGS) entry which is preliminary data.</text>
</comment>
<keyword evidence="1" id="KW-0808">Transferase</keyword>
<reference evidence="1 2" key="1">
    <citation type="submission" date="2017-01" db="EMBL/GenBank/DDBJ databases">
        <title>Genome Analysis of Deinococcus marmoris KOPRI26562.</title>
        <authorList>
            <person name="Kim J.H."/>
            <person name="Oh H.-M."/>
        </authorList>
    </citation>
    <scope>NUCLEOTIDE SEQUENCE [LARGE SCALE GENOMIC DNA]</scope>
    <source>
        <strain evidence="1 2">KOPRI26562</strain>
    </source>
</reference>
<keyword evidence="2" id="KW-1185">Reference proteome</keyword>
<dbReference type="GO" id="GO:0016301">
    <property type="term" value="F:kinase activity"/>
    <property type="evidence" value="ECO:0007669"/>
    <property type="project" value="UniProtKB-KW"/>
</dbReference>
<dbReference type="PANTHER" id="PTHR18964:SF169">
    <property type="entry name" value="N-ACETYLMANNOSAMINE KINASE"/>
    <property type="match status" value="1"/>
</dbReference>
<proteinExistence type="predicted"/>
<dbReference type="EMBL" id="MSTI01000066">
    <property type="protein sequence ID" value="OLV18488.1"/>
    <property type="molecule type" value="Genomic_DNA"/>
</dbReference>
<dbReference type="STRING" id="249408.BOO71_0005605"/>
<evidence type="ECO:0000313" key="2">
    <source>
        <dbReference type="Proteomes" id="UP000186607"/>
    </source>
</evidence>
<dbReference type="PANTHER" id="PTHR18964">
    <property type="entry name" value="ROK (REPRESSOR, ORF, KINASE) FAMILY"/>
    <property type="match status" value="1"/>
</dbReference>
<dbReference type="CDD" id="cd23763">
    <property type="entry name" value="ASKHA_ATPase_ROK"/>
    <property type="match status" value="1"/>
</dbReference>
<protein>
    <submittedName>
        <fullName evidence="1">Glucokinase</fullName>
    </submittedName>
</protein>
<dbReference type="SUPFAM" id="SSF53067">
    <property type="entry name" value="Actin-like ATPase domain"/>
    <property type="match status" value="1"/>
</dbReference>